<feature type="domain" description="Nop" evidence="10">
    <location>
        <begin position="195"/>
        <end position="316"/>
    </location>
</feature>
<keyword evidence="5" id="KW-0694">RNA-binding</keyword>
<evidence type="ECO:0000256" key="1">
    <source>
        <dbReference type="ARBA" id="ARBA00004123"/>
    </source>
</evidence>
<evidence type="ECO:0000256" key="6">
    <source>
        <dbReference type="ARBA" id="ARBA00023187"/>
    </source>
</evidence>
<dbReference type="GO" id="GO:0046540">
    <property type="term" value="C:U4/U6 x U5 tri-snRNP complex"/>
    <property type="evidence" value="ECO:0007669"/>
    <property type="project" value="InterPro"/>
</dbReference>
<dbReference type="GO" id="GO:0005687">
    <property type="term" value="C:U4 snRNP"/>
    <property type="evidence" value="ECO:0007669"/>
    <property type="project" value="TreeGrafter"/>
</dbReference>
<reference evidence="12" key="2">
    <citation type="submission" date="2019-10" db="EMBL/GenBank/DDBJ databases">
        <title>A de novo genome assembly of a pear dwarfing rootstock.</title>
        <authorList>
            <person name="Wang F."/>
            <person name="Wang J."/>
            <person name="Li S."/>
            <person name="Zhang Y."/>
            <person name="Fang M."/>
            <person name="Ma L."/>
            <person name="Zhao Y."/>
            <person name="Jiang S."/>
        </authorList>
    </citation>
    <scope>NUCLEOTIDE SEQUENCE [LARGE SCALE GENOMIC DNA]</scope>
</reference>
<accession>A0A5N5GX52</accession>
<protein>
    <submittedName>
        <fullName evidence="11">U4/U6 small nuclear ribonucleoprotein Prp31-like</fullName>
    </submittedName>
</protein>
<dbReference type="Proteomes" id="UP000327157">
    <property type="component" value="Chromosome 15"/>
</dbReference>
<feature type="region of interest" description="Disordered" evidence="9">
    <location>
        <begin position="281"/>
        <end position="313"/>
    </location>
</feature>
<dbReference type="SUPFAM" id="SSF89124">
    <property type="entry name" value="Nop domain"/>
    <property type="match status" value="1"/>
</dbReference>
<evidence type="ECO:0000256" key="4">
    <source>
        <dbReference type="ARBA" id="ARBA00022728"/>
    </source>
</evidence>
<dbReference type="InterPro" id="IPR019175">
    <property type="entry name" value="Prp31_C"/>
</dbReference>
<evidence type="ECO:0000313" key="11">
    <source>
        <dbReference type="EMBL" id="KAB2617720.1"/>
    </source>
</evidence>
<reference evidence="11 12" key="3">
    <citation type="submission" date="2019-11" db="EMBL/GenBank/DDBJ databases">
        <title>A de novo genome assembly of a pear dwarfing rootstock.</title>
        <authorList>
            <person name="Wang F."/>
            <person name="Wang J."/>
            <person name="Li S."/>
            <person name="Zhang Y."/>
            <person name="Fang M."/>
            <person name="Ma L."/>
            <person name="Zhao Y."/>
            <person name="Jiang S."/>
        </authorList>
    </citation>
    <scope>NUCLEOTIDE SEQUENCE [LARGE SCALE GENOMIC DNA]</scope>
    <source>
        <strain evidence="11">S2</strain>
        <tissue evidence="11">Leaf</tissue>
    </source>
</reference>
<dbReference type="InterPro" id="IPR012976">
    <property type="entry name" value="NOSIC"/>
</dbReference>
<dbReference type="InterPro" id="IPR042239">
    <property type="entry name" value="Nop_C"/>
</dbReference>
<name>A0A5N5GX52_9ROSA</name>
<dbReference type="PROSITE" id="PS51358">
    <property type="entry name" value="NOP"/>
    <property type="match status" value="1"/>
</dbReference>
<evidence type="ECO:0000256" key="3">
    <source>
        <dbReference type="ARBA" id="ARBA00022664"/>
    </source>
</evidence>
<dbReference type="GO" id="GO:0071011">
    <property type="term" value="C:precatalytic spliceosome"/>
    <property type="evidence" value="ECO:0007669"/>
    <property type="project" value="TreeGrafter"/>
</dbReference>
<sequence>ATLADSFLADLDELSDNEADIIVKDDADAGNMEEDVDGDLADLETFNYDDLDSVSKLQKSQRLEGALEKGSAMSNHGIVLEDDPEYQLIVDCNALSVDIENEIVIIHNFIQDEHCPKFPELESLLHHPIDYARVVNKIGNEMDVTIVDLKGLLPSAIIMGVSVIASTTSGKPLPEEILAKTKMVLDFVEGRMGFIAPNLSVIFHSAVAAKLMETAGGLTSLAKMPACNVQLLGAKRKNLARFSTATSHFRVGYVEQTEIFQSTPPSLRMHACRLLAAKSTLAAREPPPAKQPKPLPVPDSEPKKKRGGRRLRKMKERYAITDMRKLANRMQFGIPEESSLGDGLVEGYGMLGQAGSGKLRVSMRQSKHAAKVAKKFKEKLYGSCGATSGLTSSLACTPVQGIELSNPQAPAHQLGGGAQSTYFSETGTFSRIRRI</sequence>
<dbReference type="InterPro" id="IPR036070">
    <property type="entry name" value="Nop_dom_sf"/>
</dbReference>
<dbReference type="Pfam" id="PF01798">
    <property type="entry name" value="Nop"/>
    <property type="match status" value="1"/>
</dbReference>
<comment type="caution">
    <text evidence="11">The sequence shown here is derived from an EMBL/GenBank/DDBJ whole genome shotgun (WGS) entry which is preliminary data.</text>
</comment>
<dbReference type="PANTHER" id="PTHR13904:SF0">
    <property type="entry name" value="U4_U6 SMALL NUCLEAR RIBONUCLEOPROTEIN PRP31"/>
    <property type="match status" value="1"/>
</dbReference>
<keyword evidence="6" id="KW-0508">mRNA splicing</keyword>
<keyword evidence="8 11" id="KW-0687">Ribonucleoprotein</keyword>
<dbReference type="AlphaFoldDB" id="A0A5N5GX52"/>
<reference evidence="11 12" key="1">
    <citation type="submission" date="2019-09" db="EMBL/GenBank/DDBJ databases">
        <authorList>
            <person name="Ou C."/>
        </authorList>
    </citation>
    <scope>NUCLEOTIDE SEQUENCE [LARGE SCALE GENOMIC DNA]</scope>
    <source>
        <strain evidence="11">S2</strain>
        <tissue evidence="11">Leaf</tissue>
    </source>
</reference>
<evidence type="ECO:0000256" key="2">
    <source>
        <dbReference type="ARBA" id="ARBA00005572"/>
    </source>
</evidence>
<dbReference type="EMBL" id="SMOL01000401">
    <property type="protein sequence ID" value="KAB2617720.1"/>
    <property type="molecule type" value="Genomic_DNA"/>
</dbReference>
<dbReference type="SMART" id="SM00931">
    <property type="entry name" value="NOSIC"/>
    <property type="match status" value="1"/>
</dbReference>
<gene>
    <name evidence="11" type="ORF">D8674_013589</name>
</gene>
<keyword evidence="3" id="KW-0507">mRNA processing</keyword>
<dbReference type="Gene3D" id="1.10.287.4070">
    <property type="match status" value="1"/>
</dbReference>
<evidence type="ECO:0000313" key="12">
    <source>
        <dbReference type="Proteomes" id="UP000327157"/>
    </source>
</evidence>
<evidence type="ECO:0000259" key="10">
    <source>
        <dbReference type="PROSITE" id="PS51358"/>
    </source>
</evidence>
<dbReference type="Gene3D" id="1.10.246.90">
    <property type="entry name" value="Nop domain"/>
    <property type="match status" value="1"/>
</dbReference>
<evidence type="ECO:0000256" key="5">
    <source>
        <dbReference type="ARBA" id="ARBA00022884"/>
    </source>
</evidence>
<evidence type="ECO:0000256" key="7">
    <source>
        <dbReference type="ARBA" id="ARBA00023242"/>
    </source>
</evidence>
<dbReference type="PANTHER" id="PTHR13904">
    <property type="entry name" value="PRE-MRNA SPLICING FACTOR PRP31"/>
    <property type="match status" value="1"/>
</dbReference>
<feature type="compositionally biased region" description="Pro residues" evidence="9">
    <location>
        <begin position="285"/>
        <end position="299"/>
    </location>
</feature>
<dbReference type="Pfam" id="PF09785">
    <property type="entry name" value="Prp31_C"/>
    <property type="match status" value="1"/>
</dbReference>
<keyword evidence="4" id="KW-0747">Spliceosome</keyword>
<dbReference type="OrthoDB" id="4771285at2759"/>
<dbReference type="GO" id="GO:0000244">
    <property type="term" value="P:spliceosomal tri-snRNP complex assembly"/>
    <property type="evidence" value="ECO:0007669"/>
    <property type="project" value="InterPro"/>
</dbReference>
<dbReference type="FunFam" id="1.10.287.4070:FF:000003">
    <property type="entry name" value="U4/U6 small nuclear ribonucleoprotein PRP31"/>
    <property type="match status" value="1"/>
</dbReference>
<organism evidence="11 12">
    <name type="scientific">Pyrus ussuriensis x Pyrus communis</name>
    <dbReference type="NCBI Taxonomy" id="2448454"/>
    <lineage>
        <taxon>Eukaryota</taxon>
        <taxon>Viridiplantae</taxon>
        <taxon>Streptophyta</taxon>
        <taxon>Embryophyta</taxon>
        <taxon>Tracheophyta</taxon>
        <taxon>Spermatophyta</taxon>
        <taxon>Magnoliopsida</taxon>
        <taxon>eudicotyledons</taxon>
        <taxon>Gunneridae</taxon>
        <taxon>Pentapetalae</taxon>
        <taxon>rosids</taxon>
        <taxon>fabids</taxon>
        <taxon>Rosales</taxon>
        <taxon>Rosaceae</taxon>
        <taxon>Amygdaloideae</taxon>
        <taxon>Maleae</taxon>
        <taxon>Pyrus</taxon>
    </lineage>
</organism>
<feature type="compositionally biased region" description="Basic residues" evidence="9">
    <location>
        <begin position="303"/>
        <end position="313"/>
    </location>
</feature>
<keyword evidence="7" id="KW-0539">Nucleus</keyword>
<evidence type="ECO:0000256" key="9">
    <source>
        <dbReference type="SAM" id="MobiDB-lite"/>
    </source>
</evidence>
<feature type="non-terminal residue" evidence="11">
    <location>
        <position position="1"/>
    </location>
</feature>
<dbReference type="InterPro" id="IPR027105">
    <property type="entry name" value="Prp31"/>
</dbReference>
<evidence type="ECO:0000256" key="8">
    <source>
        <dbReference type="ARBA" id="ARBA00023274"/>
    </source>
</evidence>
<dbReference type="GO" id="GO:0003723">
    <property type="term" value="F:RNA binding"/>
    <property type="evidence" value="ECO:0007669"/>
    <property type="project" value="UniProtKB-KW"/>
</dbReference>
<proteinExistence type="inferred from homology"/>
<dbReference type="InterPro" id="IPR002687">
    <property type="entry name" value="Nop_dom"/>
</dbReference>
<keyword evidence="12" id="KW-1185">Reference proteome</keyword>
<comment type="subcellular location">
    <subcellularLocation>
        <location evidence="1">Nucleus</location>
    </subcellularLocation>
</comment>
<comment type="similarity">
    <text evidence="2">Belongs to the PRP31 family.</text>
</comment>